<accession>A0A6C0GJK5</accession>
<evidence type="ECO:0000256" key="2">
    <source>
        <dbReference type="SAM" id="SignalP"/>
    </source>
</evidence>
<organism evidence="3 4">
    <name type="scientific">Rhodocytophaga rosea</name>
    <dbReference type="NCBI Taxonomy" id="2704465"/>
    <lineage>
        <taxon>Bacteria</taxon>
        <taxon>Pseudomonadati</taxon>
        <taxon>Bacteroidota</taxon>
        <taxon>Cytophagia</taxon>
        <taxon>Cytophagales</taxon>
        <taxon>Rhodocytophagaceae</taxon>
        <taxon>Rhodocytophaga</taxon>
    </lineage>
</organism>
<dbReference type="Proteomes" id="UP000480178">
    <property type="component" value="Chromosome"/>
</dbReference>
<feature type="compositionally biased region" description="Basic residues" evidence="1">
    <location>
        <begin position="231"/>
        <end position="245"/>
    </location>
</feature>
<protein>
    <submittedName>
        <fullName evidence="3">Uncharacterized protein</fullName>
    </submittedName>
</protein>
<dbReference type="KEGG" id="rhoz:GXP67_16710"/>
<dbReference type="RefSeq" id="WP_162444183.1">
    <property type="nucleotide sequence ID" value="NZ_CP048222.1"/>
</dbReference>
<proteinExistence type="predicted"/>
<keyword evidence="2" id="KW-0732">Signal</keyword>
<feature type="compositionally biased region" description="Basic and acidic residues" evidence="1">
    <location>
        <begin position="114"/>
        <end position="130"/>
    </location>
</feature>
<feature type="region of interest" description="Disordered" evidence="1">
    <location>
        <begin position="46"/>
        <end position="151"/>
    </location>
</feature>
<name>A0A6C0GJK5_9BACT</name>
<keyword evidence="4" id="KW-1185">Reference proteome</keyword>
<feature type="chain" id="PRO_5025678277" evidence="2">
    <location>
        <begin position="21"/>
        <end position="275"/>
    </location>
</feature>
<gene>
    <name evidence="3" type="ORF">GXP67_16710</name>
</gene>
<sequence length="275" mass="31254">MAGKISVLVCLMLGFIFAHSDSFAQSSKSKEKLGLVKVKSPAFKKKKARQTSSFKGKDYDTNAPGGPVGKMSSFTGTGIKVSKTGNNTTDPSKAAAYKTNKALKPGRNPMGEQIARESDSYKGSDLVKSDYKKRKDARRRNQQFSSFEGPVEVKSVVGQRKDFRKKNQELRRFKGVLVKSPYKQKKDARKKSEEISKYRGDLLVKKMPKGAHPSAAWRGGKVKNTYQQKEKYRKRMMKRIGRNKNKMQPGFLQKKNREEKPTYDSRESEIWLKPR</sequence>
<evidence type="ECO:0000313" key="4">
    <source>
        <dbReference type="Proteomes" id="UP000480178"/>
    </source>
</evidence>
<dbReference type="EMBL" id="CP048222">
    <property type="protein sequence ID" value="QHT68165.1"/>
    <property type="molecule type" value="Genomic_DNA"/>
</dbReference>
<feature type="region of interest" description="Disordered" evidence="1">
    <location>
        <begin position="206"/>
        <end position="275"/>
    </location>
</feature>
<feature type="compositionally biased region" description="Basic and acidic residues" evidence="1">
    <location>
        <begin position="255"/>
        <end position="275"/>
    </location>
</feature>
<reference evidence="3 4" key="1">
    <citation type="submission" date="2020-01" db="EMBL/GenBank/DDBJ databases">
        <authorList>
            <person name="Kim M.K."/>
        </authorList>
    </citation>
    <scope>NUCLEOTIDE SEQUENCE [LARGE SCALE GENOMIC DNA]</scope>
    <source>
        <strain evidence="3 4">172606-1</strain>
    </source>
</reference>
<evidence type="ECO:0000313" key="3">
    <source>
        <dbReference type="EMBL" id="QHT68165.1"/>
    </source>
</evidence>
<evidence type="ECO:0000256" key="1">
    <source>
        <dbReference type="SAM" id="MobiDB-lite"/>
    </source>
</evidence>
<dbReference type="AlphaFoldDB" id="A0A6C0GJK5"/>
<feature type="signal peptide" evidence="2">
    <location>
        <begin position="1"/>
        <end position="20"/>
    </location>
</feature>
<feature type="compositionally biased region" description="Basic residues" evidence="1">
    <location>
        <begin position="131"/>
        <end position="141"/>
    </location>
</feature>